<dbReference type="Proteomes" id="UP000274271">
    <property type="component" value="Unassembled WGS sequence"/>
</dbReference>
<proteinExistence type="predicted"/>
<reference evidence="1 2" key="1">
    <citation type="submission" date="2018-11" db="EMBL/GenBank/DDBJ databases">
        <authorList>
            <person name="Zhou Z."/>
            <person name="Wang G."/>
        </authorList>
    </citation>
    <scope>NUCLEOTIDE SEQUENCE [LARGE SCALE GENOMIC DNA]</scope>
    <source>
        <strain evidence="1 2">KCTC42998</strain>
    </source>
</reference>
<dbReference type="AlphaFoldDB" id="A0A3P1CW02"/>
<keyword evidence="2" id="KW-1185">Reference proteome</keyword>
<dbReference type="RefSeq" id="WP_124903665.1">
    <property type="nucleotide sequence ID" value="NZ_RQJP01000001.1"/>
</dbReference>
<name>A0A3P1CW02_9BACT</name>
<protein>
    <submittedName>
        <fullName evidence="1">Uncharacterized protein</fullName>
    </submittedName>
</protein>
<comment type="caution">
    <text evidence="1">The sequence shown here is derived from an EMBL/GenBank/DDBJ whole genome shotgun (WGS) entry which is preliminary data.</text>
</comment>
<dbReference type="OrthoDB" id="961472at2"/>
<organism evidence="1 2">
    <name type="scientific">Larkinella knui</name>
    <dbReference type="NCBI Taxonomy" id="2025310"/>
    <lineage>
        <taxon>Bacteria</taxon>
        <taxon>Pseudomonadati</taxon>
        <taxon>Bacteroidota</taxon>
        <taxon>Cytophagia</taxon>
        <taxon>Cytophagales</taxon>
        <taxon>Spirosomataceae</taxon>
        <taxon>Larkinella</taxon>
    </lineage>
</organism>
<dbReference type="EMBL" id="RQJP01000001">
    <property type="protein sequence ID" value="RRB17250.1"/>
    <property type="molecule type" value="Genomic_DNA"/>
</dbReference>
<sequence length="107" mass="11744">MPLSTGLLAALSLLNNVEKMVHAIHLLKEKLKMMGTTQWDNLLHRVFRPVIGPSQSIYDSVGNGMFGFDKTPAKSYQMIPVANTTPISQFRQSARSPYLPSGGLGDI</sequence>
<gene>
    <name evidence="1" type="ORF">EHT87_02920</name>
</gene>
<evidence type="ECO:0000313" key="1">
    <source>
        <dbReference type="EMBL" id="RRB17250.1"/>
    </source>
</evidence>
<evidence type="ECO:0000313" key="2">
    <source>
        <dbReference type="Proteomes" id="UP000274271"/>
    </source>
</evidence>
<accession>A0A3P1CW02</accession>